<dbReference type="Pfam" id="PF13561">
    <property type="entry name" value="adh_short_C2"/>
    <property type="match status" value="1"/>
</dbReference>
<dbReference type="PANTHER" id="PTHR42760">
    <property type="entry name" value="SHORT-CHAIN DEHYDROGENASES/REDUCTASES FAMILY MEMBER"/>
    <property type="match status" value="1"/>
</dbReference>
<dbReference type="Proteomes" id="UP000254134">
    <property type="component" value="Unassembled WGS sequence"/>
</dbReference>
<gene>
    <name evidence="3" type="ORF">Gocc_1494</name>
</gene>
<dbReference type="PRINTS" id="PR00080">
    <property type="entry name" value="SDRFAMILY"/>
</dbReference>
<dbReference type="Gene3D" id="3.40.50.720">
    <property type="entry name" value="NAD(P)-binding Rossmann-like Domain"/>
    <property type="match status" value="1"/>
</dbReference>
<protein>
    <submittedName>
        <fullName evidence="3">Short-chain alcohol-related dehydrogenase</fullName>
    </submittedName>
</protein>
<evidence type="ECO:0000256" key="2">
    <source>
        <dbReference type="ARBA" id="ARBA00023002"/>
    </source>
</evidence>
<dbReference type="RefSeq" id="WP_114795924.1">
    <property type="nucleotide sequence ID" value="NZ_QQZY01000003.1"/>
</dbReference>
<reference evidence="3 4" key="1">
    <citation type="submission" date="2018-07" db="EMBL/GenBank/DDBJ databases">
        <title>High-quality-draft genome sequence of Gaiella occulta.</title>
        <authorList>
            <person name="Severino R."/>
            <person name="Froufe H.J.C."/>
            <person name="Rainey F.A."/>
            <person name="Barroso C."/>
            <person name="Albuquerque L."/>
            <person name="Lobo-Da-Cunha A."/>
            <person name="Da Costa M.S."/>
            <person name="Egas C."/>
        </authorList>
    </citation>
    <scope>NUCLEOTIDE SEQUENCE [LARGE SCALE GENOMIC DNA]</scope>
    <source>
        <strain evidence="3 4">F2-233</strain>
    </source>
</reference>
<dbReference type="FunFam" id="3.40.50.720:FF:000084">
    <property type="entry name" value="Short-chain dehydrogenase reductase"/>
    <property type="match status" value="1"/>
</dbReference>
<comment type="similarity">
    <text evidence="1">Belongs to the short-chain dehydrogenases/reductases (SDR) family.</text>
</comment>
<evidence type="ECO:0000313" key="3">
    <source>
        <dbReference type="EMBL" id="RDI74605.1"/>
    </source>
</evidence>
<dbReference type="InterPro" id="IPR020904">
    <property type="entry name" value="Sc_DH/Rdtase_CS"/>
</dbReference>
<dbReference type="EMBL" id="QQZY01000003">
    <property type="protein sequence ID" value="RDI74605.1"/>
    <property type="molecule type" value="Genomic_DNA"/>
</dbReference>
<organism evidence="3 4">
    <name type="scientific">Gaiella occulta</name>
    <dbReference type="NCBI Taxonomy" id="1002870"/>
    <lineage>
        <taxon>Bacteria</taxon>
        <taxon>Bacillati</taxon>
        <taxon>Actinomycetota</taxon>
        <taxon>Thermoleophilia</taxon>
        <taxon>Gaiellales</taxon>
        <taxon>Gaiellaceae</taxon>
        <taxon>Gaiella</taxon>
    </lineage>
</organism>
<dbReference type="PANTHER" id="PTHR42760:SF124">
    <property type="entry name" value="SHORT-CHAIN DEHYDROGENASE_REDUCTASE"/>
    <property type="match status" value="1"/>
</dbReference>
<dbReference type="PROSITE" id="PS00061">
    <property type="entry name" value="ADH_SHORT"/>
    <property type="match status" value="1"/>
</dbReference>
<accession>A0A7M2YX79</accession>
<reference evidence="4" key="2">
    <citation type="journal article" date="2019" name="MicrobiologyOpen">
        <title>High-quality draft genome sequence of Gaiella occulta isolated from a 150 meter deep mineral water borehole and comparison with the genome sequences of other deep-branching lineages of the phylum Actinobacteria.</title>
        <authorList>
            <person name="Severino R."/>
            <person name="Froufe H.J.C."/>
            <person name="Barroso C."/>
            <person name="Albuquerque L."/>
            <person name="Lobo-da-Cunha A."/>
            <person name="da Costa M.S."/>
            <person name="Egas C."/>
        </authorList>
    </citation>
    <scope>NUCLEOTIDE SEQUENCE [LARGE SCALE GENOMIC DNA]</scope>
    <source>
        <strain evidence="4">F2-233</strain>
    </source>
</reference>
<dbReference type="AlphaFoldDB" id="A0A7M2YX79"/>
<proteinExistence type="inferred from homology"/>
<evidence type="ECO:0000313" key="4">
    <source>
        <dbReference type="Proteomes" id="UP000254134"/>
    </source>
</evidence>
<comment type="caution">
    <text evidence="3">The sequence shown here is derived from an EMBL/GenBank/DDBJ whole genome shotgun (WGS) entry which is preliminary data.</text>
</comment>
<dbReference type="CDD" id="cd05233">
    <property type="entry name" value="SDR_c"/>
    <property type="match status" value="1"/>
</dbReference>
<keyword evidence="2" id="KW-0560">Oxidoreductase</keyword>
<dbReference type="SUPFAM" id="SSF51735">
    <property type="entry name" value="NAD(P)-binding Rossmann-fold domains"/>
    <property type="match status" value="1"/>
</dbReference>
<dbReference type="OrthoDB" id="7064009at2"/>
<dbReference type="InterPro" id="IPR002347">
    <property type="entry name" value="SDR_fam"/>
</dbReference>
<evidence type="ECO:0000256" key="1">
    <source>
        <dbReference type="ARBA" id="ARBA00006484"/>
    </source>
</evidence>
<sequence length="256" mass="27031">MSARLTGRVTVVTGGASGLGRAIAVRFADEGAHVVVGDVRRDPVEGGAEIAEILGERGHFVETDASRWDDVDRLVTSAVDRYGRLDVMVCNAGVAGRWSKGLLETTEEDWDAIMAVNLRGTFLGTKRAVGEMLVQEPIGEVRGRVVIISSQHGMVGPPGHVAYAASKGGVVNFVHQVAVDFGRLGVLVNAVAPGKILTGNPAGMRSELLEYSHARTPFHRLGRPEDVAGAALFLASDDAGYVSGINLLVDGGWMAY</sequence>
<dbReference type="GO" id="GO:0016616">
    <property type="term" value="F:oxidoreductase activity, acting on the CH-OH group of donors, NAD or NADP as acceptor"/>
    <property type="evidence" value="ECO:0007669"/>
    <property type="project" value="TreeGrafter"/>
</dbReference>
<dbReference type="PRINTS" id="PR00081">
    <property type="entry name" value="GDHRDH"/>
</dbReference>
<dbReference type="InterPro" id="IPR036291">
    <property type="entry name" value="NAD(P)-bd_dom_sf"/>
</dbReference>
<keyword evidence="4" id="KW-1185">Reference proteome</keyword>
<name>A0A7M2YX79_9ACTN</name>